<keyword evidence="2" id="KW-0143">Chaperone</keyword>
<comment type="similarity">
    <text evidence="1">Belongs to the prefoldin subunit beta family.</text>
</comment>
<proteinExistence type="inferred from homology"/>
<dbReference type="CDD" id="cd23163">
    <property type="entry name" value="Prefoldin_2"/>
    <property type="match status" value="1"/>
</dbReference>
<dbReference type="InterPro" id="IPR009053">
    <property type="entry name" value="Prefoldin"/>
</dbReference>
<sequence length="112" mass="12913">MSEKKPSDQEIVAQFNSMKQELQAIAQKVGELEMESEEHKLVIDTISPLDAERKCYRLVGGVLVERTVKDVLPALQMNQDGIKKVIEQLLQSYKKKEEDFGDFQKKYNIKVK</sequence>
<dbReference type="InterPro" id="IPR027235">
    <property type="entry name" value="PFD2"/>
</dbReference>
<evidence type="ECO:0000313" key="3">
    <source>
        <dbReference type="EMBL" id="KAK9717984.1"/>
    </source>
</evidence>
<comment type="caution">
    <text evidence="3">The sequence shown here is derived from an EMBL/GenBank/DDBJ whole genome shotgun (WGS) entry which is preliminary data.</text>
</comment>
<evidence type="ECO:0000313" key="4">
    <source>
        <dbReference type="Proteomes" id="UP001479436"/>
    </source>
</evidence>
<keyword evidence="4" id="KW-1185">Reference proteome</keyword>
<dbReference type="PANTHER" id="PTHR13303">
    <property type="entry name" value="PREFOLDIN SUBUNIT 2"/>
    <property type="match status" value="1"/>
</dbReference>
<dbReference type="SUPFAM" id="SSF46579">
    <property type="entry name" value="Prefoldin"/>
    <property type="match status" value="1"/>
</dbReference>
<dbReference type="EMBL" id="JASJQH010007115">
    <property type="protein sequence ID" value="KAK9717984.1"/>
    <property type="molecule type" value="Genomic_DNA"/>
</dbReference>
<reference evidence="3 4" key="1">
    <citation type="submission" date="2023-04" db="EMBL/GenBank/DDBJ databases">
        <title>Genome of Basidiobolus ranarum AG-B5.</title>
        <authorList>
            <person name="Stajich J.E."/>
            <person name="Carter-House D."/>
            <person name="Gryganskyi A."/>
        </authorList>
    </citation>
    <scope>NUCLEOTIDE SEQUENCE [LARGE SCALE GENOMIC DNA]</scope>
    <source>
        <strain evidence="3 4">AG-B5</strain>
    </source>
</reference>
<gene>
    <name evidence="3" type="primary">GIM4_2</name>
    <name evidence="3" type="ORF">K7432_005817</name>
</gene>
<organism evidence="3 4">
    <name type="scientific">Basidiobolus ranarum</name>
    <dbReference type="NCBI Taxonomy" id="34480"/>
    <lineage>
        <taxon>Eukaryota</taxon>
        <taxon>Fungi</taxon>
        <taxon>Fungi incertae sedis</taxon>
        <taxon>Zoopagomycota</taxon>
        <taxon>Entomophthoromycotina</taxon>
        <taxon>Basidiobolomycetes</taxon>
        <taxon>Basidiobolales</taxon>
        <taxon>Basidiobolaceae</taxon>
        <taxon>Basidiobolus</taxon>
    </lineage>
</organism>
<evidence type="ECO:0000256" key="2">
    <source>
        <dbReference type="ARBA" id="ARBA00023186"/>
    </source>
</evidence>
<dbReference type="InterPro" id="IPR002777">
    <property type="entry name" value="PFD_beta-like"/>
</dbReference>
<accession>A0ABR2W2J7</accession>
<name>A0ABR2W2J7_9FUNG</name>
<evidence type="ECO:0000256" key="1">
    <source>
        <dbReference type="ARBA" id="ARBA00008045"/>
    </source>
</evidence>
<dbReference type="Proteomes" id="UP001479436">
    <property type="component" value="Unassembled WGS sequence"/>
</dbReference>
<dbReference type="Gene3D" id="1.10.287.370">
    <property type="match status" value="1"/>
</dbReference>
<dbReference type="Pfam" id="PF01920">
    <property type="entry name" value="Prefoldin_2"/>
    <property type="match status" value="1"/>
</dbReference>
<protein>
    <submittedName>
        <fullName evidence="3">Cochaperone prefoldin complex subunit</fullName>
    </submittedName>
</protein>